<proteinExistence type="predicted"/>
<keyword evidence="3" id="KW-1185">Reference proteome</keyword>
<dbReference type="Proteomes" id="UP000002630">
    <property type="component" value="Linkage Group LG23"/>
</dbReference>
<protein>
    <submittedName>
        <fullName evidence="2">Uncharacterized protein</fullName>
    </submittedName>
</protein>
<name>D7FIA9_ECTSI</name>
<gene>
    <name evidence="2" type="ORF">Esi_0119_0021</name>
</gene>
<reference evidence="2 3" key="1">
    <citation type="journal article" date="2010" name="Nature">
        <title>The Ectocarpus genome and the independent evolution of multicellularity in brown algae.</title>
        <authorList>
            <person name="Cock J.M."/>
            <person name="Sterck L."/>
            <person name="Rouze P."/>
            <person name="Scornet D."/>
            <person name="Allen A.E."/>
            <person name="Amoutzias G."/>
            <person name="Anthouard V."/>
            <person name="Artiguenave F."/>
            <person name="Aury J.M."/>
            <person name="Badger J.H."/>
            <person name="Beszteri B."/>
            <person name="Billiau K."/>
            <person name="Bonnet E."/>
            <person name="Bothwell J.H."/>
            <person name="Bowler C."/>
            <person name="Boyen C."/>
            <person name="Brownlee C."/>
            <person name="Carrano C.J."/>
            <person name="Charrier B."/>
            <person name="Cho G.Y."/>
            <person name="Coelho S.M."/>
            <person name="Collen J."/>
            <person name="Corre E."/>
            <person name="Da Silva C."/>
            <person name="Delage L."/>
            <person name="Delaroque N."/>
            <person name="Dittami S.M."/>
            <person name="Doulbeau S."/>
            <person name="Elias M."/>
            <person name="Farnham G."/>
            <person name="Gachon C.M."/>
            <person name="Gschloessl B."/>
            <person name="Heesch S."/>
            <person name="Jabbari K."/>
            <person name="Jubin C."/>
            <person name="Kawai H."/>
            <person name="Kimura K."/>
            <person name="Kloareg B."/>
            <person name="Kupper F.C."/>
            <person name="Lang D."/>
            <person name="Le Bail A."/>
            <person name="Leblanc C."/>
            <person name="Lerouge P."/>
            <person name="Lohr M."/>
            <person name="Lopez P.J."/>
            <person name="Martens C."/>
            <person name="Maumus F."/>
            <person name="Michel G."/>
            <person name="Miranda-Saavedra D."/>
            <person name="Morales J."/>
            <person name="Moreau H."/>
            <person name="Motomura T."/>
            <person name="Nagasato C."/>
            <person name="Napoli C.A."/>
            <person name="Nelson D.R."/>
            <person name="Nyvall-Collen P."/>
            <person name="Peters A.F."/>
            <person name="Pommier C."/>
            <person name="Potin P."/>
            <person name="Poulain J."/>
            <person name="Quesneville H."/>
            <person name="Read B."/>
            <person name="Rensing S.A."/>
            <person name="Ritter A."/>
            <person name="Rousvoal S."/>
            <person name="Samanta M."/>
            <person name="Samson G."/>
            <person name="Schroeder D.C."/>
            <person name="Segurens B."/>
            <person name="Strittmatter M."/>
            <person name="Tonon T."/>
            <person name="Tregear J.W."/>
            <person name="Valentin K."/>
            <person name="von Dassow P."/>
            <person name="Yamagishi T."/>
            <person name="Van de Peer Y."/>
            <person name="Wincker P."/>
        </authorList>
    </citation>
    <scope>NUCLEOTIDE SEQUENCE [LARGE SCALE GENOMIC DNA]</scope>
    <source>
        <strain evidence="3">Ec32 / CCAP1310/4</strain>
    </source>
</reference>
<sequence>MTSSVERANILESPGYGRPKGETDGALPPRATWSARTVMEKRRTRDGEILRWRTSLWGRSGTGKTEHGNITSFRPNSTAAYSLRRGTTDRAAADTCFESELRKAITPEGKSPQQLRYAFIQKGSTKRFSDMKGAIQRVQGIWCGSPAGKAGAPFILGGDEETYKHMYHVMAQDPREYRQVRRYPGDWHLLLHMAKAMLRRYWGAGVEFVAKDLGTDGSKSGEGSNYRRAHHHITAFWAAFMALCREEYLKSLPTPSDRPVEEDKVVDGVVRWIVARAESRKTFAVWKQFLLHDYPAYIAFRTALRTGNFGLRLEGLRRIAPIFFITGKDKYQFLVVDHLTEVSRYLRNDMRVVSELFSVSLGPDTFARIGLDERQEVSNRLYKTLTKRILSSTIEKLAPIAQLREVAIFDFESHFIEKPRTERDRCRELAVKRAPAVRAAMDCLRESPAFEGGDGKDKVVALDGRVFPPVKWQEILDSSAKARAKLRECILYYVFKKKKLNGAKLKGATKKKVFSIPARNSINKATKSQGRSSALNDSVGNAYAGGQEWKALTLNMFDAAREGGGVVTQDQMLEMVASIGAATPYSMANATGGAKHANKAAGPGKWVREHCADGFADDPFYDADAHGVDLPVSIHQGVHPEYLEKGTAGIIDYFKRQLLSKWLQSTELLVVCYDRQELVPVIKGQEQLGRTEKLVWTMASSP</sequence>
<feature type="region of interest" description="Disordered" evidence="1">
    <location>
        <begin position="1"/>
        <end position="29"/>
    </location>
</feature>
<evidence type="ECO:0000256" key="1">
    <source>
        <dbReference type="SAM" id="MobiDB-lite"/>
    </source>
</evidence>
<evidence type="ECO:0000313" key="3">
    <source>
        <dbReference type="Proteomes" id="UP000002630"/>
    </source>
</evidence>
<dbReference type="InParanoid" id="D7FIA9"/>
<organism evidence="2 3">
    <name type="scientific">Ectocarpus siliculosus</name>
    <name type="common">Brown alga</name>
    <name type="synonym">Conferva siliculosa</name>
    <dbReference type="NCBI Taxonomy" id="2880"/>
    <lineage>
        <taxon>Eukaryota</taxon>
        <taxon>Sar</taxon>
        <taxon>Stramenopiles</taxon>
        <taxon>Ochrophyta</taxon>
        <taxon>PX clade</taxon>
        <taxon>Phaeophyceae</taxon>
        <taxon>Ectocarpales</taxon>
        <taxon>Ectocarpaceae</taxon>
        <taxon>Ectocarpus</taxon>
    </lineage>
</organism>
<dbReference type="PANTHER" id="PTHR47018:SF3">
    <property type="entry name" value="MYCBP-ASSOCIATED PROTEIN"/>
    <property type="match status" value="1"/>
</dbReference>
<dbReference type="EMBL" id="FN649748">
    <property type="protein sequence ID" value="CBJ28733.1"/>
    <property type="molecule type" value="Genomic_DNA"/>
</dbReference>
<dbReference type="PANTHER" id="PTHR47018">
    <property type="entry name" value="CXC DOMAIN-CONTAINING PROTEIN-RELATED"/>
    <property type="match status" value="1"/>
</dbReference>
<dbReference type="EMBL" id="FN647870">
    <property type="protein sequence ID" value="CBJ28733.1"/>
    <property type="molecule type" value="Genomic_DNA"/>
</dbReference>
<evidence type="ECO:0000313" key="2">
    <source>
        <dbReference type="EMBL" id="CBJ28733.1"/>
    </source>
</evidence>
<dbReference type="AlphaFoldDB" id="D7FIA9"/>
<accession>D7FIA9</accession>
<dbReference type="eggNOG" id="ENOG502SYVY">
    <property type="taxonomic scope" value="Eukaryota"/>
</dbReference>
<dbReference type="OrthoDB" id="10059281at2759"/>